<keyword evidence="3" id="KW-1185">Reference proteome</keyword>
<comment type="caution">
    <text evidence="2">The sequence shown here is derived from an EMBL/GenBank/DDBJ whole genome shotgun (WGS) entry which is preliminary data.</text>
</comment>
<dbReference type="Proteomes" id="UP001186944">
    <property type="component" value="Unassembled WGS sequence"/>
</dbReference>
<proteinExistence type="predicted"/>
<name>A0AA88Y7P5_PINIB</name>
<gene>
    <name evidence="2" type="ORF">FSP39_023230</name>
</gene>
<protein>
    <submittedName>
        <fullName evidence="2">Uncharacterized protein</fullName>
    </submittedName>
</protein>
<sequence>MKGPLQKALISVGDLVYLYSDKEKTKARPRYIVVNTNDDWCYIKKFIGNQLRSSSYKIKQSECYRVPCESSPKRRLQITSDSDDAEDLYEQNCESAQPHNIPNTDVRQELPIEPDQALAAVPEILAMPLTPPQESSTSVDTPDSDSEVESDHTYTRPQRTKKLPSHLKEYVLY</sequence>
<evidence type="ECO:0000313" key="2">
    <source>
        <dbReference type="EMBL" id="KAK3096101.1"/>
    </source>
</evidence>
<organism evidence="2 3">
    <name type="scientific">Pinctada imbricata</name>
    <name type="common">Atlantic pearl-oyster</name>
    <name type="synonym">Pinctada martensii</name>
    <dbReference type="NCBI Taxonomy" id="66713"/>
    <lineage>
        <taxon>Eukaryota</taxon>
        <taxon>Metazoa</taxon>
        <taxon>Spiralia</taxon>
        <taxon>Lophotrochozoa</taxon>
        <taxon>Mollusca</taxon>
        <taxon>Bivalvia</taxon>
        <taxon>Autobranchia</taxon>
        <taxon>Pteriomorphia</taxon>
        <taxon>Pterioida</taxon>
        <taxon>Pterioidea</taxon>
        <taxon>Pteriidae</taxon>
        <taxon>Pinctada</taxon>
    </lineage>
</organism>
<reference evidence="2" key="1">
    <citation type="submission" date="2019-08" db="EMBL/GenBank/DDBJ databases">
        <title>The improved chromosome-level genome for the pearl oyster Pinctada fucata martensii using PacBio sequencing and Hi-C.</title>
        <authorList>
            <person name="Zheng Z."/>
        </authorList>
    </citation>
    <scope>NUCLEOTIDE SEQUENCE</scope>
    <source>
        <strain evidence="2">ZZ-2019</strain>
        <tissue evidence="2">Adductor muscle</tissue>
    </source>
</reference>
<feature type="region of interest" description="Disordered" evidence="1">
    <location>
        <begin position="128"/>
        <end position="167"/>
    </location>
</feature>
<evidence type="ECO:0000313" key="3">
    <source>
        <dbReference type="Proteomes" id="UP001186944"/>
    </source>
</evidence>
<dbReference type="AlphaFoldDB" id="A0AA88Y7P5"/>
<evidence type="ECO:0000256" key="1">
    <source>
        <dbReference type="SAM" id="MobiDB-lite"/>
    </source>
</evidence>
<dbReference type="EMBL" id="VSWD01000008">
    <property type="protein sequence ID" value="KAK3096101.1"/>
    <property type="molecule type" value="Genomic_DNA"/>
</dbReference>
<accession>A0AA88Y7P5</accession>